<comment type="catalytic activity">
    <reaction evidence="9">
        <text>a 5,6-dihydrouridine in mRNA + NAD(+) = a uridine in mRNA + NADH + H(+)</text>
        <dbReference type="Rhea" id="RHEA:69851"/>
        <dbReference type="Rhea" id="RHEA-COMP:14658"/>
        <dbReference type="Rhea" id="RHEA-COMP:17789"/>
        <dbReference type="ChEBI" id="CHEBI:15378"/>
        <dbReference type="ChEBI" id="CHEBI:57540"/>
        <dbReference type="ChEBI" id="CHEBI:57945"/>
        <dbReference type="ChEBI" id="CHEBI:65315"/>
        <dbReference type="ChEBI" id="CHEBI:74443"/>
    </reaction>
    <physiologicalReaction direction="right-to-left" evidence="9">
        <dbReference type="Rhea" id="RHEA:69853"/>
    </physiologicalReaction>
</comment>
<evidence type="ECO:0000259" key="12">
    <source>
        <dbReference type="PROSITE" id="PS00624"/>
    </source>
</evidence>
<dbReference type="Gene3D" id="3.20.20.70">
    <property type="entry name" value="Aldolase class I"/>
    <property type="match status" value="1"/>
</dbReference>
<evidence type="ECO:0000256" key="7">
    <source>
        <dbReference type="ARBA" id="ARBA00023002"/>
    </source>
</evidence>
<gene>
    <name evidence="13" type="ORF">JOL62DRAFT_559703</name>
</gene>
<evidence type="ECO:0000256" key="2">
    <source>
        <dbReference type="ARBA" id="ARBA00010790"/>
    </source>
</evidence>
<dbReference type="InterPro" id="IPR007867">
    <property type="entry name" value="GMC_OxRtase_C"/>
</dbReference>
<comment type="function">
    <text evidence="8">Catalyzes the synthesis of dihydrouridine, a modified base found in the D-loop of most tRNAs. Specifically modifies U47 in cytoplasmic tRNAs. Catalyzes the synthesis of dihydrouridine in some mRNAs, thereby affecting their translation.</text>
</comment>
<dbReference type="EMBL" id="JBBPBF010000040">
    <property type="protein sequence ID" value="KAK7606987.1"/>
    <property type="molecule type" value="Genomic_DNA"/>
</dbReference>
<feature type="compositionally biased region" description="Basic and acidic residues" evidence="11">
    <location>
        <begin position="1022"/>
        <end position="1046"/>
    </location>
</feature>
<keyword evidence="14" id="KW-1185">Reference proteome</keyword>
<evidence type="ECO:0000256" key="8">
    <source>
        <dbReference type="ARBA" id="ARBA00045934"/>
    </source>
</evidence>
<dbReference type="InterPro" id="IPR000172">
    <property type="entry name" value="GMC_OxRdtase_N"/>
</dbReference>
<evidence type="ECO:0000313" key="13">
    <source>
        <dbReference type="EMBL" id="KAK7606987.1"/>
    </source>
</evidence>
<evidence type="ECO:0000256" key="5">
    <source>
        <dbReference type="ARBA" id="ARBA00022664"/>
    </source>
</evidence>
<protein>
    <recommendedName>
        <fullName evidence="12">Glucose-methanol-choline oxidoreductase N-terminal domain-containing protein</fullName>
    </recommendedName>
</protein>
<feature type="domain" description="Glucose-methanol-choline oxidoreductase N-terminal" evidence="12">
    <location>
        <begin position="294"/>
        <end position="308"/>
    </location>
</feature>
<dbReference type="Gene3D" id="3.50.50.60">
    <property type="entry name" value="FAD/NAD(P)-binding domain"/>
    <property type="match status" value="1"/>
</dbReference>
<organism evidence="13 14">
    <name type="scientific">Phyllosticta paracitricarpa</name>
    <dbReference type="NCBI Taxonomy" id="2016321"/>
    <lineage>
        <taxon>Eukaryota</taxon>
        <taxon>Fungi</taxon>
        <taxon>Dikarya</taxon>
        <taxon>Ascomycota</taxon>
        <taxon>Pezizomycotina</taxon>
        <taxon>Dothideomycetes</taxon>
        <taxon>Dothideomycetes incertae sedis</taxon>
        <taxon>Botryosphaeriales</taxon>
        <taxon>Phyllostictaceae</taxon>
        <taxon>Phyllosticta</taxon>
    </lineage>
</organism>
<keyword evidence="5" id="KW-0507">mRNA processing</keyword>
<keyword evidence="7" id="KW-0560">Oxidoreductase</keyword>
<feature type="region of interest" description="Disordered" evidence="11">
    <location>
        <begin position="1022"/>
        <end position="1052"/>
    </location>
</feature>
<dbReference type="InterPro" id="IPR018517">
    <property type="entry name" value="tRNA_hU_synthase_CS"/>
</dbReference>
<evidence type="ECO:0000256" key="11">
    <source>
        <dbReference type="SAM" id="MobiDB-lite"/>
    </source>
</evidence>
<keyword evidence="6" id="KW-0819">tRNA processing</keyword>
<dbReference type="PANTHER" id="PTHR11552:SF210">
    <property type="entry name" value="GLUCOSE-METHANOL-CHOLINE OXIDOREDUCTASE N-TERMINAL DOMAIN-CONTAINING PROTEIN-RELATED"/>
    <property type="match status" value="1"/>
</dbReference>
<evidence type="ECO:0000256" key="10">
    <source>
        <dbReference type="ARBA" id="ARBA00049447"/>
    </source>
</evidence>
<evidence type="ECO:0000256" key="4">
    <source>
        <dbReference type="ARBA" id="ARBA00022643"/>
    </source>
</evidence>
<dbReference type="InterPro" id="IPR012132">
    <property type="entry name" value="GMC_OxRdtase"/>
</dbReference>
<comment type="catalytic activity">
    <reaction evidence="10">
        <text>a 5,6-dihydrouridine in mRNA + NADP(+) = a uridine in mRNA + NADPH + H(+)</text>
        <dbReference type="Rhea" id="RHEA:69855"/>
        <dbReference type="Rhea" id="RHEA-COMP:14658"/>
        <dbReference type="Rhea" id="RHEA-COMP:17789"/>
        <dbReference type="ChEBI" id="CHEBI:15378"/>
        <dbReference type="ChEBI" id="CHEBI:57783"/>
        <dbReference type="ChEBI" id="CHEBI:58349"/>
        <dbReference type="ChEBI" id="CHEBI:65315"/>
        <dbReference type="ChEBI" id="CHEBI:74443"/>
    </reaction>
    <physiologicalReaction direction="right-to-left" evidence="10">
        <dbReference type="Rhea" id="RHEA:69857"/>
    </physiologicalReaction>
</comment>
<dbReference type="Proteomes" id="UP001367316">
    <property type="component" value="Unassembled WGS sequence"/>
</dbReference>
<name>A0ABR1MXL8_9PEZI</name>
<dbReference type="Pfam" id="PF05199">
    <property type="entry name" value="GMC_oxred_C"/>
    <property type="match status" value="1"/>
</dbReference>
<dbReference type="SUPFAM" id="SSF54373">
    <property type="entry name" value="FAD-linked reductases, C-terminal domain"/>
    <property type="match status" value="1"/>
</dbReference>
<comment type="caution">
    <text evidence="13">The sequence shown here is derived from an EMBL/GenBank/DDBJ whole genome shotgun (WGS) entry which is preliminary data.</text>
</comment>
<accession>A0ABR1MXL8</accession>
<comment type="cofactor">
    <cofactor evidence="1">
        <name>FMN</name>
        <dbReference type="ChEBI" id="CHEBI:58210"/>
    </cofactor>
</comment>
<dbReference type="PROSITE" id="PS00624">
    <property type="entry name" value="GMC_OXRED_2"/>
    <property type="match status" value="1"/>
</dbReference>
<dbReference type="InterPro" id="IPR035587">
    <property type="entry name" value="DUS-like_FMN-bd"/>
</dbReference>
<dbReference type="SUPFAM" id="SSF51905">
    <property type="entry name" value="FAD/NAD(P)-binding domain"/>
    <property type="match status" value="1"/>
</dbReference>
<dbReference type="Pfam" id="PF00732">
    <property type="entry name" value="GMC_oxred_N"/>
    <property type="match status" value="1"/>
</dbReference>
<dbReference type="Pfam" id="PF01207">
    <property type="entry name" value="Dus"/>
    <property type="match status" value="1"/>
</dbReference>
<dbReference type="Gene3D" id="3.30.560.10">
    <property type="entry name" value="Glucose Oxidase, domain 3"/>
    <property type="match status" value="1"/>
</dbReference>
<dbReference type="InterPro" id="IPR036188">
    <property type="entry name" value="FAD/NAD-bd_sf"/>
</dbReference>
<dbReference type="PANTHER" id="PTHR11552">
    <property type="entry name" value="GLUCOSE-METHANOL-CHOLINE GMC OXIDOREDUCTASE"/>
    <property type="match status" value="1"/>
</dbReference>
<reference evidence="13 14" key="1">
    <citation type="submission" date="2024-04" db="EMBL/GenBank/DDBJ databases">
        <title>Phyllosticta paracitricarpa is synonymous to the EU quarantine fungus P. citricarpa based on phylogenomic analyses.</title>
        <authorList>
            <consortium name="Lawrence Berkeley National Laboratory"/>
            <person name="Van ingen-buijs V.A."/>
            <person name="Van westerhoven A.C."/>
            <person name="Haridas S."/>
            <person name="Skiadas P."/>
            <person name="Martin F."/>
            <person name="Groenewald J.Z."/>
            <person name="Crous P.W."/>
            <person name="Seidl M.F."/>
        </authorList>
    </citation>
    <scope>NUCLEOTIDE SEQUENCE [LARGE SCALE GENOMIC DNA]</scope>
    <source>
        <strain evidence="13 14">CBS 141358</strain>
    </source>
</reference>
<sequence>MGSLPEQTTVTSVSSLRFTDPDFVIIGGGLSGLVVANRLTENANTKVLVVEAGANRMGDPRIDTEGLMTTLYGDPDYDWDYHTEPQSQTHANGRQIPHPRGKVLGGSTAINFGVVVYPSTKNFEAWEALGNDGWSAKDLKPYFKKWQTFTPASEDVKKTLEINYYHEKNHGTDGPVPVTNGNNYGPFNEAWVKTFEKLGWCNDDDPILGEKLGAFTNSLSIDAITRKRGYAAEGYYNKEVAKRPNLQVLTEALVHKILTEKKEDGVVAKGIKFETNDGGIHEILARKEVILAAGAMNSPQILELSGIGQRELLDKHNIPVVIESPGVGENLQDHAISPLSYEIADGQFSADMFRDPKLIGVAMQEYQEKKSGPLANIPFSVAYLPFSDGNGRLSKDEIQEILNQNADDPNISAAQKRQYELLRSQMLHPKDCPAYHMYAPMQFNTKSAGRDPLGEIIAPTKPGNYITILATLNHPFSRGIVHIKSKDPKEKAIVDPRYLSHPLDLEILARHTQNIESFVKTEPFASLLKPGSRLPEDGDTSTLESAKEVVKARLMNTFHPTGTCAMMPREMNGVVDSRLKLYGAKNLRVVDASIFPLEPLGNIQTTVYAVTERAADIIKEDWKASFTIPQVSQHPLTTHLATGVMLGFLARIMSGSTLPRVPIPKNGVDYRQKVVLAPMVRSGELPSRLLALHYGADLVWGPETIDRAMIGTTRRENPITKTIDFTRFSNNGQKNATPKEDQKESIIYRLDPEREKGKLIFQIGTAKPETAVQAAKLVAGDVTGIDVNSGCPKPFSTSGGMGAALLKDPDRLCAILEALVKEVGEPFEIGISVKIRILADPEDTKALVSRLVKTGIIGLTVHCRTTPMRPRERAIRDQMKMIREICHEAGVACLINGDVEDYEHGLKLMEEFGVDGAMIATAAEANPSVFRREANGGRAPWEEIVKKYITYAVEVDNRWGNTKFELAQILPGKNPLSKKLPQCRGYSDLVDVFGCPELKERAEALDERIGLSQKLKLTKAEKRAAAREDAKVEESSKKAKTEHEQKPIVGDQQGEVALAQHTTMSETAPAVAV</sequence>
<keyword evidence="3" id="KW-0285">Flavoprotein</keyword>
<proteinExistence type="inferred from homology"/>
<dbReference type="PROSITE" id="PS01136">
    <property type="entry name" value="UPF0034"/>
    <property type="match status" value="1"/>
</dbReference>
<evidence type="ECO:0000313" key="14">
    <source>
        <dbReference type="Proteomes" id="UP001367316"/>
    </source>
</evidence>
<dbReference type="CDD" id="cd02801">
    <property type="entry name" value="DUS_like_FMN"/>
    <property type="match status" value="1"/>
</dbReference>
<evidence type="ECO:0000256" key="3">
    <source>
        <dbReference type="ARBA" id="ARBA00022630"/>
    </source>
</evidence>
<keyword evidence="4" id="KW-0288">FMN</keyword>
<evidence type="ECO:0000256" key="1">
    <source>
        <dbReference type="ARBA" id="ARBA00001917"/>
    </source>
</evidence>
<evidence type="ECO:0000256" key="6">
    <source>
        <dbReference type="ARBA" id="ARBA00022694"/>
    </source>
</evidence>
<dbReference type="InterPro" id="IPR013785">
    <property type="entry name" value="Aldolase_TIM"/>
</dbReference>
<dbReference type="SUPFAM" id="SSF51395">
    <property type="entry name" value="FMN-linked oxidoreductases"/>
    <property type="match status" value="1"/>
</dbReference>
<evidence type="ECO:0000256" key="9">
    <source>
        <dbReference type="ARBA" id="ARBA00048342"/>
    </source>
</evidence>
<comment type="similarity">
    <text evidence="2">Belongs to the GMC oxidoreductase family.</text>
</comment>